<dbReference type="Proteomes" id="UP000016223">
    <property type="component" value="Chromosome 1"/>
</dbReference>
<dbReference type="PANTHER" id="PTHR38107">
    <property type="match status" value="1"/>
</dbReference>
<dbReference type="KEGG" id="vpd:VAPA_1c17230"/>
<dbReference type="InterPro" id="IPR051018">
    <property type="entry name" value="Bacteriophage_GH24"/>
</dbReference>
<dbReference type="AlphaFoldDB" id="T1X8L8"/>
<dbReference type="SUPFAM" id="SSF53955">
    <property type="entry name" value="Lysozyme-like"/>
    <property type="match status" value="1"/>
</dbReference>
<evidence type="ECO:0000256" key="2">
    <source>
        <dbReference type="ARBA" id="ARBA00022529"/>
    </source>
</evidence>
<dbReference type="InterPro" id="IPR023347">
    <property type="entry name" value="Lysozyme_dom_sf"/>
</dbReference>
<dbReference type="RefSeq" id="WP_021006359.1">
    <property type="nucleotide sequence ID" value="NC_022247.1"/>
</dbReference>
<comment type="similarity">
    <text evidence="6">Belongs to the glycosyl hydrolase 24 family.</text>
</comment>
<dbReference type="CDD" id="cd16900">
    <property type="entry name" value="endolysin_R21-like"/>
    <property type="match status" value="1"/>
</dbReference>
<name>T1X8L8_VARPD</name>
<evidence type="ECO:0000256" key="5">
    <source>
        <dbReference type="ARBA" id="ARBA00023295"/>
    </source>
</evidence>
<dbReference type="GO" id="GO:0016998">
    <property type="term" value="P:cell wall macromolecule catabolic process"/>
    <property type="evidence" value="ECO:0007669"/>
    <property type="project" value="InterPro"/>
</dbReference>
<gene>
    <name evidence="7" type="ORF">VAPA_1c17230</name>
</gene>
<dbReference type="HOGENOM" id="CLU_111497_0_0_4"/>
<dbReference type="InterPro" id="IPR023346">
    <property type="entry name" value="Lysozyme-like_dom_sf"/>
</dbReference>
<evidence type="ECO:0000256" key="3">
    <source>
        <dbReference type="ARBA" id="ARBA00022638"/>
    </source>
</evidence>
<dbReference type="OrthoDB" id="5327667at2"/>
<comment type="catalytic activity">
    <reaction evidence="1 6">
        <text>Hydrolysis of (1-&gt;4)-beta-linkages between N-acetylmuramic acid and N-acetyl-D-glucosamine residues in a peptidoglycan and between N-acetyl-D-glucosamine residues in chitodextrins.</text>
        <dbReference type="EC" id="3.2.1.17"/>
    </reaction>
</comment>
<evidence type="ECO:0000313" key="7">
    <source>
        <dbReference type="EMBL" id="AGU48831.1"/>
    </source>
</evidence>
<organism evidence="7 8">
    <name type="scientific">Variovorax paradoxus B4</name>
    <dbReference type="NCBI Taxonomy" id="1246301"/>
    <lineage>
        <taxon>Bacteria</taxon>
        <taxon>Pseudomonadati</taxon>
        <taxon>Pseudomonadota</taxon>
        <taxon>Betaproteobacteria</taxon>
        <taxon>Burkholderiales</taxon>
        <taxon>Comamonadaceae</taxon>
        <taxon>Variovorax</taxon>
    </lineage>
</organism>
<dbReference type="PANTHER" id="PTHR38107:SF3">
    <property type="entry name" value="LYSOZYME RRRD-RELATED"/>
    <property type="match status" value="1"/>
</dbReference>
<evidence type="ECO:0000313" key="8">
    <source>
        <dbReference type="Proteomes" id="UP000016223"/>
    </source>
</evidence>
<dbReference type="InterPro" id="IPR034690">
    <property type="entry name" value="Endolysin_T4_type"/>
</dbReference>
<reference evidence="7 8" key="1">
    <citation type="submission" date="2012-10" db="EMBL/GenBank/DDBJ databases">
        <title>Genome sequence of Variovorax paradoxus B4.</title>
        <authorList>
            <person name="Schuldes J."/>
            <person name="Brandt U."/>
            <person name="Hiessl S."/>
            <person name="Wuebbeler J.H."/>
            <person name="Thuermer A."/>
            <person name="Steinbuechel A."/>
            <person name="Daniel R."/>
        </authorList>
    </citation>
    <scope>NUCLEOTIDE SEQUENCE [LARGE SCALE GENOMIC DNA]</scope>
    <source>
        <strain evidence="7 8">B4</strain>
    </source>
</reference>
<dbReference type="HAMAP" id="MF_04110">
    <property type="entry name" value="ENDOLYSIN_T4"/>
    <property type="match status" value="1"/>
</dbReference>
<dbReference type="GO" id="GO:0031640">
    <property type="term" value="P:killing of cells of another organism"/>
    <property type="evidence" value="ECO:0007669"/>
    <property type="project" value="UniProtKB-KW"/>
</dbReference>
<evidence type="ECO:0000256" key="6">
    <source>
        <dbReference type="RuleBase" id="RU003788"/>
    </source>
</evidence>
<dbReference type="EMBL" id="CP003911">
    <property type="protein sequence ID" value="AGU48831.1"/>
    <property type="molecule type" value="Genomic_DNA"/>
</dbReference>
<evidence type="ECO:0000256" key="4">
    <source>
        <dbReference type="ARBA" id="ARBA00022801"/>
    </source>
</evidence>
<dbReference type="PATRIC" id="fig|1246301.3.peg.1755"/>
<dbReference type="Gene3D" id="1.10.530.40">
    <property type="match status" value="1"/>
</dbReference>
<keyword evidence="3 6" id="KW-0081">Bacteriolytic enzyme</keyword>
<keyword evidence="2 6" id="KW-0929">Antimicrobial</keyword>
<accession>T1X8L8</accession>
<dbReference type="Pfam" id="PF00959">
    <property type="entry name" value="Phage_lysozyme"/>
    <property type="match status" value="1"/>
</dbReference>
<keyword evidence="4 6" id="KW-0378">Hydrolase</keyword>
<dbReference type="EC" id="3.2.1.17" evidence="6"/>
<keyword evidence="5 6" id="KW-0326">Glycosidase</keyword>
<dbReference type="GO" id="GO:0042742">
    <property type="term" value="P:defense response to bacterium"/>
    <property type="evidence" value="ECO:0007669"/>
    <property type="project" value="UniProtKB-KW"/>
</dbReference>
<protein>
    <recommendedName>
        <fullName evidence="6">Lysozyme</fullName>
        <ecNumber evidence="6">3.2.1.17</ecNumber>
    </recommendedName>
</protein>
<dbReference type="GO" id="GO:0003796">
    <property type="term" value="F:lysozyme activity"/>
    <property type="evidence" value="ECO:0007669"/>
    <property type="project" value="UniProtKB-EC"/>
</dbReference>
<sequence>MNAALRNRLIAAGAGGTLAIAAVLQAWYEGEGPTVRQPSGAVLSVPYKDPVGIWTVCRGVTGPEVVPAKRYTAAECRALEAKHLDIAEAHARRYITTYDELNKWQQAALIDWFYNLGANSSTLNSTLRAKFNAGEIEGGCDELSRWVKGRVKGQLVTLNGLVDRRGTGEELCLHWGSR</sequence>
<dbReference type="GO" id="GO:0009253">
    <property type="term" value="P:peptidoglycan catabolic process"/>
    <property type="evidence" value="ECO:0007669"/>
    <property type="project" value="InterPro"/>
</dbReference>
<proteinExistence type="inferred from homology"/>
<evidence type="ECO:0000256" key="1">
    <source>
        <dbReference type="ARBA" id="ARBA00000632"/>
    </source>
</evidence>
<dbReference type="InterPro" id="IPR002196">
    <property type="entry name" value="Glyco_hydro_24"/>
</dbReference>